<comment type="caution">
    <text evidence="1">The sequence shown here is derived from an EMBL/GenBank/DDBJ whole genome shotgun (WGS) entry which is preliminary data.</text>
</comment>
<sequence>MTEQSNWFFAEKHPGDKARDPVQDEFFQDQSLDGISHALVRETIQNSLDARIGKAPVKVVLSIGSLPAADAGYWFPSSSHGHFEAEEIKLGSLPRWGSEDCNYLTIEDFGTKGLEGRIDSFDPSVGGNFYHFFRAEGISNKKEGDRGSWGIGKIVIPRASRARSFFAVTRRVSEPGLHLMGQAILRHHSINEKMYTPDGWFSRKLDNGLQIPFSDDEFTSRLKRDFNLRRKEEPGLGLVIPWIYEEINFNELASVIAREYFIPILAGDLEIELLDSKVDKAVLFDSCSIELLKSSAPDHKDFQDSIELAGYLFGLSEEAPLVVETVHSSGGNTVDYDWANYVTQPPSSEIDEALDQGRVLHFKVPMAVKPTKGALEIGCFDVLLKRESGRHYATYVRDGLLIPNQVQARKKTPNHIALVYAGSPSGARNIVADALGKSECPAHTDWSGKREKFLGQYSGGNRLIPFVRDSAYRLAERLSSNDDKPDHSLLADLLPMPVGDSSRRVVIGKDKDGTKKRVSPELVVPDIPPVSPRCWRMRQAKDVILISGHEAGFQNHAKYVLTIQAAYDLTGRNPYAAHSLHDFSLIVAANKGIDERSGFRIAHNEHVQIIGGKAGVLEIAVVNPGFEISFLPSDLNRDLVMKVSARTTEELGDDGEEE</sequence>
<dbReference type="EMBL" id="JAVGXC010000019">
    <property type="protein sequence ID" value="MDR0191006.1"/>
    <property type="molecule type" value="Genomic_DNA"/>
</dbReference>
<name>A0ABU1CUQ4_9PSED</name>
<gene>
    <name evidence="1" type="ORF">RCO22_18840</name>
</gene>
<evidence type="ECO:0000313" key="2">
    <source>
        <dbReference type="Proteomes" id="UP001224477"/>
    </source>
</evidence>
<proteinExistence type="predicted"/>
<organism evidence="1 2">
    <name type="scientific">Pseudomonas yamanorum</name>
    <dbReference type="NCBI Taxonomy" id="515393"/>
    <lineage>
        <taxon>Bacteria</taxon>
        <taxon>Pseudomonadati</taxon>
        <taxon>Pseudomonadota</taxon>
        <taxon>Gammaproteobacteria</taxon>
        <taxon>Pseudomonadales</taxon>
        <taxon>Pseudomonadaceae</taxon>
        <taxon>Pseudomonas</taxon>
    </lineage>
</organism>
<evidence type="ECO:0000313" key="1">
    <source>
        <dbReference type="EMBL" id="MDR0191006.1"/>
    </source>
</evidence>
<accession>A0ABU1CUQ4</accession>
<dbReference type="Proteomes" id="UP001224477">
    <property type="component" value="Unassembled WGS sequence"/>
</dbReference>
<protein>
    <submittedName>
        <fullName evidence="1">Uncharacterized protein</fullName>
    </submittedName>
</protein>
<dbReference type="RefSeq" id="WP_309255273.1">
    <property type="nucleotide sequence ID" value="NZ_JAVGXC010000019.1"/>
</dbReference>
<reference evidence="1 2" key="1">
    <citation type="journal article" date="2023" name="Microbiol. Resour. Announc.">
        <title>Whole-genome sequence of Pseudomonas yamanorum OLsAu1 isolated from the edible ectomycorrhizal mushroom Lactarius sp. section Deliciosi.</title>
        <authorList>
            <person name="Ramirez-Mendoza R."/>
            <person name="Angeles-Argaiz R.E."/>
            <person name="Hernandez-Oaxaca D."/>
            <person name="Aguirre-Beltran L."/>
            <person name="Almaraz-Suarez J."/>
            <person name="Perez-Moreno J."/>
        </authorList>
    </citation>
    <scope>NUCLEOTIDE SEQUENCE [LARGE SCALE GENOMIC DNA]</scope>
    <source>
        <strain evidence="1 2">OLsAu1</strain>
    </source>
</reference>
<keyword evidence="2" id="KW-1185">Reference proteome</keyword>